<gene>
    <name evidence="1" type="ORF">NUH88_21500</name>
</gene>
<dbReference type="RefSeq" id="WP_257768879.1">
    <property type="nucleotide sequence ID" value="NZ_CP102480.1"/>
</dbReference>
<reference evidence="1" key="1">
    <citation type="submission" date="2022-08" db="EMBL/GenBank/DDBJ databases">
        <title>Nisaea acidiphila sp. nov., isolated from a marine algal debris and emended description of the genus Nisaea Urios et al. 2008.</title>
        <authorList>
            <person name="Kwon K."/>
        </authorList>
    </citation>
    <scope>NUCLEOTIDE SEQUENCE</scope>
    <source>
        <strain evidence="1">MEBiC11861</strain>
    </source>
</reference>
<keyword evidence="2" id="KW-1185">Reference proteome</keyword>
<protein>
    <submittedName>
        <fullName evidence="1">Uncharacterized protein</fullName>
    </submittedName>
</protein>
<accession>A0A9J7ARS4</accession>
<dbReference type="EMBL" id="CP102480">
    <property type="protein sequence ID" value="UUX49951.1"/>
    <property type="molecule type" value="Genomic_DNA"/>
</dbReference>
<dbReference type="AlphaFoldDB" id="A0A9J7ARS4"/>
<sequence>MIPSFSAICAREDEMKTSIVKLVIGLSLVAGLWSPDANAQAKAPSVEILDEAALDSIRDWLENPVVEMSILAHNKRYKDVDQAKIDALDKAWGAERESADQPLIAATLSSPLSAYLTQIQAASDGIFTEIFVMDAFGLNVGQSSITSDFWQGDEAKFQKTFAVGPDAVFIDEPEFHESSNTWRTQVNLTIAKDGKPIGAVTVEYNLSELARRRGMM</sequence>
<dbReference type="KEGG" id="naci:NUH88_21500"/>
<proteinExistence type="predicted"/>
<dbReference type="Proteomes" id="UP001060336">
    <property type="component" value="Chromosome"/>
</dbReference>
<name>A0A9J7ARS4_9PROT</name>
<organism evidence="1 2">
    <name type="scientific">Nisaea acidiphila</name>
    <dbReference type="NCBI Taxonomy" id="1862145"/>
    <lineage>
        <taxon>Bacteria</taxon>
        <taxon>Pseudomonadati</taxon>
        <taxon>Pseudomonadota</taxon>
        <taxon>Alphaproteobacteria</taxon>
        <taxon>Rhodospirillales</taxon>
        <taxon>Thalassobaculaceae</taxon>
        <taxon>Nisaea</taxon>
    </lineage>
</organism>
<evidence type="ECO:0000313" key="1">
    <source>
        <dbReference type="EMBL" id="UUX49951.1"/>
    </source>
</evidence>
<evidence type="ECO:0000313" key="2">
    <source>
        <dbReference type="Proteomes" id="UP001060336"/>
    </source>
</evidence>